<dbReference type="InterPro" id="IPR047715">
    <property type="entry name" value="EboA_dom"/>
</dbReference>
<sequence>MNTSHDSLVHSGIPDELEKTLKSLEEHDQIRWFTNKLHDLFENPSAREFYLTYTLIHQKFGDLDGAFQDQADQNVVLKKFGMTPEEAFRLLLLYEVLKRDPEYYADAVRKLIEVADKNELITFLKFLDLLPEADRFCDAAVQALRTNIEPVFDAIALRNSYPQKYFNQQQWNQMYLKAAFMQRPLLEIEGVEERANNELSRIISDYAHERWAASRNIDPRIWRPVAICPVESTVTDMQHLLTNGSEEEVNAAVLVCTRSQDRQLNDLVAEQKERKERIAKGTLNWNNLNL</sequence>
<proteinExistence type="predicted"/>
<gene>
    <name evidence="1" type="ORF">E7Z59_12855</name>
</gene>
<reference evidence="1 2" key="1">
    <citation type="submission" date="2019-04" db="EMBL/GenBank/DDBJ databases">
        <title>Draft genome sequence of Robertkochia marina CC-AMO-30D.</title>
        <authorList>
            <person name="Hameed A."/>
            <person name="Lin S.-Y."/>
            <person name="Shahina M."/>
            <person name="Lai W.-A."/>
            <person name="Young C.-C."/>
        </authorList>
    </citation>
    <scope>NUCLEOTIDE SEQUENCE [LARGE SCALE GENOMIC DNA]</scope>
    <source>
        <strain evidence="1 2">CC-AMO-30D</strain>
    </source>
</reference>
<dbReference type="OrthoDB" id="325673at2"/>
<dbReference type="Proteomes" id="UP000305939">
    <property type="component" value="Unassembled WGS sequence"/>
</dbReference>
<comment type="caution">
    <text evidence="1">The sequence shown here is derived from an EMBL/GenBank/DDBJ whole genome shotgun (WGS) entry which is preliminary data.</text>
</comment>
<dbReference type="NCBIfam" id="NF035938">
    <property type="entry name" value="EboA_domain"/>
    <property type="match status" value="1"/>
</dbReference>
<protein>
    <submittedName>
        <fullName evidence="1">Uncharacterized protein</fullName>
    </submittedName>
</protein>
<dbReference type="EMBL" id="SSMC01000003">
    <property type="protein sequence ID" value="THD66669.1"/>
    <property type="molecule type" value="Genomic_DNA"/>
</dbReference>
<evidence type="ECO:0000313" key="2">
    <source>
        <dbReference type="Proteomes" id="UP000305939"/>
    </source>
</evidence>
<evidence type="ECO:0000313" key="1">
    <source>
        <dbReference type="EMBL" id="THD66669.1"/>
    </source>
</evidence>
<name>A0A4S3LYK1_9FLAO</name>
<dbReference type="RefSeq" id="WP_136336739.1">
    <property type="nucleotide sequence ID" value="NZ_QXMP01000003.1"/>
</dbReference>
<organism evidence="1 2">
    <name type="scientific">Robertkochia marina</name>
    <dbReference type="NCBI Taxonomy" id="1227945"/>
    <lineage>
        <taxon>Bacteria</taxon>
        <taxon>Pseudomonadati</taxon>
        <taxon>Bacteroidota</taxon>
        <taxon>Flavobacteriia</taxon>
        <taxon>Flavobacteriales</taxon>
        <taxon>Flavobacteriaceae</taxon>
        <taxon>Robertkochia</taxon>
    </lineage>
</organism>
<accession>A0A4S3LYK1</accession>
<dbReference type="AlphaFoldDB" id="A0A4S3LYK1"/>
<keyword evidence="2" id="KW-1185">Reference proteome</keyword>